<dbReference type="EMBL" id="QJKJ01005001">
    <property type="protein sequence ID" value="RDX91911.1"/>
    <property type="molecule type" value="Genomic_DNA"/>
</dbReference>
<evidence type="ECO:0000259" key="1">
    <source>
        <dbReference type="Pfam" id="PF21530"/>
    </source>
</evidence>
<feature type="non-terminal residue" evidence="2">
    <location>
        <position position="1"/>
    </location>
</feature>
<dbReference type="PANTHER" id="PTHR10492">
    <property type="match status" value="1"/>
</dbReference>
<reference evidence="2" key="1">
    <citation type="submission" date="2018-05" db="EMBL/GenBank/DDBJ databases">
        <title>Draft genome of Mucuna pruriens seed.</title>
        <authorList>
            <person name="Nnadi N.E."/>
            <person name="Vos R."/>
            <person name="Hasami M.H."/>
            <person name="Devisetty U.K."/>
            <person name="Aguiy J.C."/>
        </authorList>
    </citation>
    <scope>NUCLEOTIDE SEQUENCE [LARGE SCALE GENOMIC DNA]</scope>
    <source>
        <strain evidence="2">JCA_2017</strain>
    </source>
</reference>
<name>A0A371GMV4_MUCPR</name>
<dbReference type="OrthoDB" id="1920387at2759"/>
<dbReference type="PANTHER" id="PTHR10492:SF74">
    <property type="entry name" value="ATP-DEPENDENT DNA HELICASE"/>
    <property type="match status" value="1"/>
</dbReference>
<dbReference type="Proteomes" id="UP000257109">
    <property type="component" value="Unassembled WGS sequence"/>
</dbReference>
<evidence type="ECO:0000313" key="3">
    <source>
        <dbReference type="Proteomes" id="UP000257109"/>
    </source>
</evidence>
<sequence length="124" mass="14240">MIEFFNDIKCSRISNHQLRLKVGVLGMLLRNIDQSNDLCNGKRLQVKDLGKKVITTTIITRKIPSDFGFSFKFQCHQFLLSLRFLCVGVSRVKSKNGLKILILDDDARVCPSTKVMYKEVFENL</sequence>
<dbReference type="AlphaFoldDB" id="A0A371GMV4"/>
<evidence type="ECO:0000313" key="2">
    <source>
        <dbReference type="EMBL" id="RDX91911.1"/>
    </source>
</evidence>
<protein>
    <recommendedName>
        <fullName evidence="1">DNA helicase Pif1-like 2B domain-containing protein</fullName>
    </recommendedName>
</protein>
<proteinExistence type="predicted"/>
<dbReference type="STRING" id="157652.A0A371GMV4"/>
<dbReference type="Pfam" id="PF21530">
    <property type="entry name" value="Pif1_2B_dom"/>
    <property type="match status" value="1"/>
</dbReference>
<gene>
    <name evidence="2" type="ORF">CR513_26034</name>
</gene>
<keyword evidence="3" id="KW-1185">Reference proteome</keyword>
<dbReference type="InterPro" id="IPR049163">
    <property type="entry name" value="Pif1-like_2B_dom"/>
</dbReference>
<organism evidence="2 3">
    <name type="scientific">Mucuna pruriens</name>
    <name type="common">Velvet bean</name>
    <name type="synonym">Dolichos pruriens</name>
    <dbReference type="NCBI Taxonomy" id="157652"/>
    <lineage>
        <taxon>Eukaryota</taxon>
        <taxon>Viridiplantae</taxon>
        <taxon>Streptophyta</taxon>
        <taxon>Embryophyta</taxon>
        <taxon>Tracheophyta</taxon>
        <taxon>Spermatophyta</taxon>
        <taxon>Magnoliopsida</taxon>
        <taxon>eudicotyledons</taxon>
        <taxon>Gunneridae</taxon>
        <taxon>Pentapetalae</taxon>
        <taxon>rosids</taxon>
        <taxon>fabids</taxon>
        <taxon>Fabales</taxon>
        <taxon>Fabaceae</taxon>
        <taxon>Papilionoideae</taxon>
        <taxon>50 kb inversion clade</taxon>
        <taxon>NPAAA clade</taxon>
        <taxon>indigoferoid/millettioid clade</taxon>
        <taxon>Phaseoleae</taxon>
        <taxon>Mucuna</taxon>
    </lineage>
</organism>
<comment type="caution">
    <text evidence="2">The sequence shown here is derived from an EMBL/GenBank/DDBJ whole genome shotgun (WGS) entry which is preliminary data.</text>
</comment>
<accession>A0A371GMV4</accession>
<feature type="domain" description="DNA helicase Pif1-like 2B" evidence="1">
    <location>
        <begin position="3"/>
        <end position="49"/>
    </location>
</feature>